<dbReference type="SUPFAM" id="SSF144232">
    <property type="entry name" value="HIT/MYND zinc finger-like"/>
    <property type="match status" value="1"/>
</dbReference>
<keyword evidence="1" id="KW-0479">Metal-binding</keyword>
<organism evidence="7 8">
    <name type="scientific">Pseudomassariella vexata</name>
    <dbReference type="NCBI Taxonomy" id="1141098"/>
    <lineage>
        <taxon>Eukaryota</taxon>
        <taxon>Fungi</taxon>
        <taxon>Dikarya</taxon>
        <taxon>Ascomycota</taxon>
        <taxon>Pezizomycotina</taxon>
        <taxon>Sordariomycetes</taxon>
        <taxon>Xylariomycetidae</taxon>
        <taxon>Amphisphaeriales</taxon>
        <taxon>Pseudomassariaceae</taxon>
        <taxon>Pseudomassariella</taxon>
    </lineage>
</organism>
<evidence type="ECO:0000313" key="7">
    <source>
        <dbReference type="EMBL" id="ORY63529.1"/>
    </source>
</evidence>
<evidence type="ECO:0000256" key="2">
    <source>
        <dbReference type="ARBA" id="ARBA00022771"/>
    </source>
</evidence>
<dbReference type="PANTHER" id="PTHR12197:SF273">
    <property type="entry name" value="MYND-TYPE ZINC FINGER PROTEIN SAMB"/>
    <property type="match status" value="1"/>
</dbReference>
<dbReference type="Pfam" id="PF01753">
    <property type="entry name" value="zf-MYND"/>
    <property type="match status" value="1"/>
</dbReference>
<evidence type="ECO:0000259" key="5">
    <source>
        <dbReference type="PROSITE" id="PS50280"/>
    </source>
</evidence>
<feature type="domain" description="MYND-type" evidence="6">
    <location>
        <begin position="74"/>
        <end position="130"/>
    </location>
</feature>
<dbReference type="GeneID" id="63776718"/>
<evidence type="ECO:0000313" key="8">
    <source>
        <dbReference type="Proteomes" id="UP000193689"/>
    </source>
</evidence>
<sequence length="530" mass="60354">MNTHNRKQLYEDTEICQYLINSITTTHSLNIRQSIIPGAGCALFATKYIAEGQEIFKSQPTVNCVSRDLMNTVCDFCYKDSESKLHPSGRFRRRGDEIQALVECKECRVCKYCSEFCRESAWKAYHKHECEILADISFVFPARIRALYRILARRKCGQISEREWRSIAYLESHYEKRMHGADANEIREVAVEARRRTGTEMGVEEVGRVYCALLTNTICIREAGQSKVLGTSIDVVMALMNHSCFPNALTIFEGGEMHVRSLRPIRAGEEVMQCYADVTCDVLLRRPMLERDFDFTCGCSRCEKETEAHNAITSNDRSKIEVIRQTQEQMTELINGTIVTMMSDPQSRSLLSPTELETKVKDLAARAYPDSQWPKNLDPMPLLWKRLGNMCSLQSQPLAALRYSIKGCAYTDVREGQEWNSDLLDLIRILISIVIQLDGEEDNEGLPGRKELWNSVLGYLNMLRKMADQNFGEETGYARALRRWLANVVEAADELEEGAWADGYEGRFGDVHGRLLAWAGVEKGQWVANG</sequence>
<dbReference type="EMBL" id="MCFJ01000008">
    <property type="protein sequence ID" value="ORY63529.1"/>
    <property type="molecule type" value="Genomic_DNA"/>
</dbReference>
<dbReference type="OrthoDB" id="5945798at2759"/>
<evidence type="ECO:0000256" key="1">
    <source>
        <dbReference type="ARBA" id="ARBA00022723"/>
    </source>
</evidence>
<evidence type="ECO:0000259" key="6">
    <source>
        <dbReference type="PROSITE" id="PS50865"/>
    </source>
</evidence>
<dbReference type="PANTHER" id="PTHR12197">
    <property type="entry name" value="HISTONE-LYSINE N-METHYLTRANSFERASE SMYD"/>
    <property type="match status" value="1"/>
</dbReference>
<dbReference type="GO" id="GO:0008270">
    <property type="term" value="F:zinc ion binding"/>
    <property type="evidence" value="ECO:0007669"/>
    <property type="project" value="UniProtKB-KW"/>
</dbReference>
<feature type="domain" description="SET" evidence="5">
    <location>
        <begin position="27"/>
        <end position="276"/>
    </location>
</feature>
<dbReference type="InParanoid" id="A0A1Y2DWF8"/>
<dbReference type="Gene3D" id="1.10.220.160">
    <property type="match status" value="1"/>
</dbReference>
<dbReference type="PROSITE" id="PS50280">
    <property type="entry name" value="SET"/>
    <property type="match status" value="1"/>
</dbReference>
<reference evidence="7 8" key="1">
    <citation type="submission" date="2016-07" db="EMBL/GenBank/DDBJ databases">
        <title>Pervasive Adenine N6-methylation of Active Genes in Fungi.</title>
        <authorList>
            <consortium name="DOE Joint Genome Institute"/>
            <person name="Mondo S.J."/>
            <person name="Dannebaum R.O."/>
            <person name="Kuo R.C."/>
            <person name="Labutti K."/>
            <person name="Haridas S."/>
            <person name="Kuo A."/>
            <person name="Salamov A."/>
            <person name="Ahrendt S.R."/>
            <person name="Lipzen A."/>
            <person name="Sullivan W."/>
            <person name="Andreopoulos W.B."/>
            <person name="Clum A."/>
            <person name="Lindquist E."/>
            <person name="Daum C."/>
            <person name="Ramamoorthy G.K."/>
            <person name="Gryganskyi A."/>
            <person name="Culley D."/>
            <person name="Magnuson J.K."/>
            <person name="James T.Y."/>
            <person name="O'Malley M.A."/>
            <person name="Stajich J.E."/>
            <person name="Spatafora J.W."/>
            <person name="Visel A."/>
            <person name="Grigoriev I.V."/>
        </authorList>
    </citation>
    <scope>NUCLEOTIDE SEQUENCE [LARGE SCALE GENOMIC DNA]</scope>
    <source>
        <strain evidence="7 8">CBS 129021</strain>
    </source>
</reference>
<keyword evidence="8" id="KW-1185">Reference proteome</keyword>
<proteinExistence type="predicted"/>
<dbReference type="InterPro" id="IPR001214">
    <property type="entry name" value="SET_dom"/>
</dbReference>
<dbReference type="InterPro" id="IPR002893">
    <property type="entry name" value="Znf_MYND"/>
</dbReference>
<dbReference type="GO" id="GO:0005634">
    <property type="term" value="C:nucleus"/>
    <property type="evidence" value="ECO:0007669"/>
    <property type="project" value="TreeGrafter"/>
</dbReference>
<dbReference type="Proteomes" id="UP000193689">
    <property type="component" value="Unassembled WGS sequence"/>
</dbReference>
<dbReference type="InterPro" id="IPR050869">
    <property type="entry name" value="H3K4_H4K5_MeTrfase"/>
</dbReference>
<dbReference type="SUPFAM" id="SSF82199">
    <property type="entry name" value="SET domain"/>
    <property type="match status" value="1"/>
</dbReference>
<dbReference type="InterPro" id="IPR046341">
    <property type="entry name" value="SET_dom_sf"/>
</dbReference>
<protein>
    <submittedName>
        <fullName evidence="7">Uncharacterized protein</fullName>
    </submittedName>
</protein>
<dbReference type="Gene3D" id="2.170.270.10">
    <property type="entry name" value="SET domain"/>
    <property type="match status" value="1"/>
</dbReference>
<dbReference type="PROSITE" id="PS50865">
    <property type="entry name" value="ZF_MYND_2"/>
    <property type="match status" value="1"/>
</dbReference>
<keyword evidence="2 4" id="KW-0863">Zinc-finger</keyword>
<evidence type="ECO:0000256" key="3">
    <source>
        <dbReference type="ARBA" id="ARBA00022833"/>
    </source>
</evidence>
<dbReference type="Pfam" id="PF00856">
    <property type="entry name" value="SET"/>
    <property type="match status" value="1"/>
</dbReference>
<gene>
    <name evidence="7" type="ORF">BCR38DRAFT_437070</name>
</gene>
<dbReference type="Gene3D" id="6.10.140.2220">
    <property type="match status" value="1"/>
</dbReference>
<comment type="caution">
    <text evidence="7">The sequence shown here is derived from an EMBL/GenBank/DDBJ whole genome shotgun (WGS) entry which is preliminary data.</text>
</comment>
<dbReference type="STRING" id="1141098.A0A1Y2DWF8"/>
<evidence type="ECO:0000256" key="4">
    <source>
        <dbReference type="PROSITE-ProRule" id="PRU00134"/>
    </source>
</evidence>
<accession>A0A1Y2DWF8</accession>
<dbReference type="AlphaFoldDB" id="A0A1Y2DWF8"/>
<keyword evidence="3" id="KW-0862">Zinc</keyword>
<dbReference type="RefSeq" id="XP_040715186.1">
    <property type="nucleotide sequence ID" value="XM_040860506.1"/>
</dbReference>
<name>A0A1Y2DWF8_9PEZI</name>
<dbReference type="CDD" id="cd20071">
    <property type="entry name" value="SET_SMYD"/>
    <property type="match status" value="1"/>
</dbReference>